<reference evidence="2" key="1">
    <citation type="submission" date="2016-10" db="EMBL/GenBank/DDBJ databases">
        <authorList>
            <person name="Varghese N."/>
            <person name="Submissions S."/>
        </authorList>
    </citation>
    <scope>NUCLEOTIDE SEQUENCE [LARGE SCALE GENOMIC DNA]</scope>
    <source>
        <strain evidence="2">CGMCC 1.7715</strain>
    </source>
</reference>
<dbReference type="STRING" id="604088.SAMN04488060_0024"/>
<organism evidence="1 2">
    <name type="scientific">Qipengyuania nanhaisediminis</name>
    <dbReference type="NCBI Taxonomy" id="604088"/>
    <lineage>
        <taxon>Bacteria</taxon>
        <taxon>Pseudomonadati</taxon>
        <taxon>Pseudomonadota</taxon>
        <taxon>Alphaproteobacteria</taxon>
        <taxon>Sphingomonadales</taxon>
        <taxon>Erythrobacteraceae</taxon>
        <taxon>Qipengyuania</taxon>
    </lineage>
</organism>
<dbReference type="AlphaFoldDB" id="A0A1I5KAW0"/>
<dbReference type="Proteomes" id="UP000199331">
    <property type="component" value="Unassembled WGS sequence"/>
</dbReference>
<dbReference type="RefSeq" id="WP_143089529.1">
    <property type="nucleotide sequence ID" value="NZ_FOWZ01000001.1"/>
</dbReference>
<evidence type="ECO:0000313" key="2">
    <source>
        <dbReference type="Proteomes" id="UP000199331"/>
    </source>
</evidence>
<sequence>MHDLPNMTAVKALLARPLDPELKTLLADRLADTIHCGLQNYTHILVVEADDTEAEIVQAIGFSPLQTRTEKVRNCLDCDWLEHHDGWWEMLYTVGDDGFAYIVLAEDREGSELARLCRRAEVQL</sequence>
<dbReference type="OrthoDB" id="7204346at2"/>
<accession>A0A1I5KAW0</accession>
<proteinExistence type="predicted"/>
<evidence type="ECO:0000313" key="1">
    <source>
        <dbReference type="EMBL" id="SFO81751.1"/>
    </source>
</evidence>
<protein>
    <submittedName>
        <fullName evidence="1">Uncharacterized protein</fullName>
    </submittedName>
</protein>
<name>A0A1I5KAW0_9SPHN</name>
<keyword evidence="2" id="KW-1185">Reference proteome</keyword>
<dbReference type="EMBL" id="FOWZ01000001">
    <property type="protein sequence ID" value="SFO81751.1"/>
    <property type="molecule type" value="Genomic_DNA"/>
</dbReference>
<gene>
    <name evidence="1" type="ORF">SAMN04488060_0024</name>
</gene>